<keyword evidence="1" id="KW-0732">Signal</keyword>
<feature type="signal peptide" evidence="1">
    <location>
        <begin position="1"/>
        <end position="28"/>
    </location>
</feature>
<protein>
    <recommendedName>
        <fullName evidence="4">DUF192 domain-containing protein</fullName>
    </recommendedName>
</protein>
<dbReference type="AlphaFoldDB" id="A0A432G1I4"/>
<comment type="caution">
    <text evidence="2">The sequence shown here is derived from an EMBL/GenBank/DDBJ whole genome shotgun (WGS) entry which is preliminary data.</text>
</comment>
<dbReference type="Pfam" id="PF02643">
    <property type="entry name" value="DUF192"/>
    <property type="match status" value="1"/>
</dbReference>
<proteinExistence type="predicted"/>
<organism evidence="2 3">
    <name type="scientific">SAR324 cluster bacterium</name>
    <dbReference type="NCBI Taxonomy" id="2024889"/>
    <lineage>
        <taxon>Bacteria</taxon>
        <taxon>Deltaproteobacteria</taxon>
        <taxon>SAR324 cluster</taxon>
    </lineage>
</organism>
<dbReference type="InterPro" id="IPR003795">
    <property type="entry name" value="DUF192"/>
</dbReference>
<evidence type="ECO:0000313" key="3">
    <source>
        <dbReference type="Proteomes" id="UP000286732"/>
    </source>
</evidence>
<sequence>MILRHFFFCTIFISFWFVPFFGSNFAFAEVQDYAHAIVTTSTGKKISVEVADTVEKRSLGLGKRSGLENGWGMLFVFEKRKQHGFWMKDMQFPLDIIWLDNHRIVHILRNVQPAKSGVIPPVMTPPVAGNFVLEIDAGRADELKLQVGQRLKYQF</sequence>
<dbReference type="Gene3D" id="2.60.120.1140">
    <property type="entry name" value="Protein of unknown function DUF192"/>
    <property type="match status" value="1"/>
</dbReference>
<evidence type="ECO:0008006" key="4">
    <source>
        <dbReference type="Google" id="ProtNLM"/>
    </source>
</evidence>
<gene>
    <name evidence="2" type="ORF">DSY98_09170</name>
</gene>
<accession>A0A432G1I4</accession>
<dbReference type="InterPro" id="IPR038695">
    <property type="entry name" value="Saro_0823-like_sf"/>
</dbReference>
<feature type="chain" id="PRO_5019320795" description="DUF192 domain-containing protein" evidence="1">
    <location>
        <begin position="29"/>
        <end position="155"/>
    </location>
</feature>
<dbReference type="EMBL" id="QNZM01000354">
    <property type="protein sequence ID" value="RTZ77330.1"/>
    <property type="molecule type" value="Genomic_DNA"/>
</dbReference>
<dbReference type="Proteomes" id="UP000286732">
    <property type="component" value="Unassembled WGS sequence"/>
</dbReference>
<evidence type="ECO:0000256" key="1">
    <source>
        <dbReference type="SAM" id="SignalP"/>
    </source>
</evidence>
<dbReference type="PANTHER" id="PTHR37953">
    <property type="entry name" value="UPF0127 PROTEIN MJ1496"/>
    <property type="match status" value="1"/>
</dbReference>
<reference evidence="2 3" key="1">
    <citation type="submission" date="2018-06" db="EMBL/GenBank/DDBJ databases">
        <title>Combined omics and stable isotope probing to characterize newly discovered Mariana Back-Arc vent microbial communities.</title>
        <authorList>
            <person name="Trembath-Reichert E."/>
            <person name="Huber J.A."/>
        </authorList>
    </citation>
    <scope>NUCLEOTIDE SEQUENCE [LARGE SCALE GENOMIC DNA]</scope>
    <source>
        <strain evidence="2">MAG 63_2</strain>
    </source>
</reference>
<evidence type="ECO:0000313" key="2">
    <source>
        <dbReference type="EMBL" id="RTZ77330.1"/>
    </source>
</evidence>
<dbReference type="PANTHER" id="PTHR37953:SF1">
    <property type="entry name" value="UPF0127 PROTEIN MJ1496"/>
    <property type="match status" value="1"/>
</dbReference>
<name>A0A432G1I4_9DELT</name>